<name>A0A914CFM6_9BILA</name>
<protein>
    <submittedName>
        <fullName evidence="5">Uncharacterized protein</fullName>
    </submittedName>
</protein>
<keyword evidence="2" id="KW-1133">Transmembrane helix</keyword>
<feature type="region of interest" description="Disordered" evidence="1">
    <location>
        <begin position="147"/>
        <end position="183"/>
    </location>
</feature>
<feature type="chain" id="PRO_5036849905" evidence="3">
    <location>
        <begin position="20"/>
        <end position="183"/>
    </location>
</feature>
<keyword evidence="2" id="KW-0472">Membrane</keyword>
<sequence length="183" mass="21275">MSSLFLWICFLEILHPAFAFDVRNQWGIVWPWVSLVSILFFLLLSKLVYMIVYNNKLRKAISNYQKEIWEMEQLLENSRICRDKILNNIFLENLLQTISRTTMQNRPPILTQIENARVSMMTVEKIETDAKFAKSIDTYMRLKKARELAKSKSSTSNEKMDGGGGSDKKSVLLDSNQVIKDES</sequence>
<feature type="signal peptide" evidence="3">
    <location>
        <begin position="1"/>
        <end position="19"/>
    </location>
</feature>
<keyword evidence="2" id="KW-0812">Transmembrane</keyword>
<evidence type="ECO:0000256" key="2">
    <source>
        <dbReference type="SAM" id="Phobius"/>
    </source>
</evidence>
<evidence type="ECO:0000313" key="4">
    <source>
        <dbReference type="Proteomes" id="UP000887540"/>
    </source>
</evidence>
<feature type="compositionally biased region" description="Basic and acidic residues" evidence="1">
    <location>
        <begin position="158"/>
        <end position="171"/>
    </location>
</feature>
<dbReference type="WBParaSite" id="ACRNAN_Path_978.g3763.t1">
    <property type="protein sequence ID" value="ACRNAN_Path_978.g3763.t1"/>
    <property type="gene ID" value="ACRNAN_Path_978.g3763"/>
</dbReference>
<feature type="compositionally biased region" description="Polar residues" evidence="1">
    <location>
        <begin position="173"/>
        <end position="183"/>
    </location>
</feature>
<feature type="transmembrane region" description="Helical" evidence="2">
    <location>
        <begin position="29"/>
        <end position="52"/>
    </location>
</feature>
<evidence type="ECO:0000313" key="5">
    <source>
        <dbReference type="WBParaSite" id="ACRNAN_Path_978.g3763.t1"/>
    </source>
</evidence>
<proteinExistence type="predicted"/>
<keyword evidence="4" id="KW-1185">Reference proteome</keyword>
<reference evidence="5" key="1">
    <citation type="submission" date="2022-11" db="UniProtKB">
        <authorList>
            <consortium name="WormBaseParasite"/>
        </authorList>
    </citation>
    <scope>IDENTIFICATION</scope>
</reference>
<accession>A0A914CFM6</accession>
<dbReference type="AlphaFoldDB" id="A0A914CFM6"/>
<evidence type="ECO:0000256" key="3">
    <source>
        <dbReference type="SAM" id="SignalP"/>
    </source>
</evidence>
<evidence type="ECO:0000256" key="1">
    <source>
        <dbReference type="SAM" id="MobiDB-lite"/>
    </source>
</evidence>
<dbReference type="Proteomes" id="UP000887540">
    <property type="component" value="Unplaced"/>
</dbReference>
<organism evidence="4 5">
    <name type="scientific">Acrobeloides nanus</name>
    <dbReference type="NCBI Taxonomy" id="290746"/>
    <lineage>
        <taxon>Eukaryota</taxon>
        <taxon>Metazoa</taxon>
        <taxon>Ecdysozoa</taxon>
        <taxon>Nematoda</taxon>
        <taxon>Chromadorea</taxon>
        <taxon>Rhabditida</taxon>
        <taxon>Tylenchina</taxon>
        <taxon>Cephalobomorpha</taxon>
        <taxon>Cephaloboidea</taxon>
        <taxon>Cephalobidae</taxon>
        <taxon>Acrobeloides</taxon>
    </lineage>
</organism>
<keyword evidence="3" id="KW-0732">Signal</keyword>